<evidence type="ECO:0000313" key="2">
    <source>
        <dbReference type="EMBL" id="KAF5833307.1"/>
    </source>
</evidence>
<feature type="region of interest" description="Disordered" evidence="1">
    <location>
        <begin position="40"/>
        <end position="91"/>
    </location>
</feature>
<protein>
    <submittedName>
        <fullName evidence="2">Uncharacterized protein</fullName>
    </submittedName>
</protein>
<name>A0ABQ7GFC8_DUNSA</name>
<proteinExistence type="predicted"/>
<evidence type="ECO:0000256" key="1">
    <source>
        <dbReference type="SAM" id="MobiDB-lite"/>
    </source>
</evidence>
<reference evidence="2" key="1">
    <citation type="submission" date="2017-08" db="EMBL/GenBank/DDBJ databases">
        <authorList>
            <person name="Polle J.E."/>
            <person name="Barry K."/>
            <person name="Cushman J."/>
            <person name="Schmutz J."/>
            <person name="Tran D."/>
            <person name="Hathwaick L.T."/>
            <person name="Yim W.C."/>
            <person name="Jenkins J."/>
            <person name="Mckie-Krisberg Z.M."/>
            <person name="Prochnik S."/>
            <person name="Lindquist E."/>
            <person name="Dockter R.B."/>
            <person name="Adam C."/>
            <person name="Molina H."/>
            <person name="Bunkerborg J."/>
            <person name="Jin E."/>
            <person name="Buchheim M."/>
            <person name="Magnuson J."/>
        </authorList>
    </citation>
    <scope>NUCLEOTIDE SEQUENCE</scope>
    <source>
        <strain evidence="2">CCAP 19/18</strain>
    </source>
</reference>
<sequence>MNLVCAESVVFLSVPHGLAFQSASPSPYLYEHWLQQSQEQQLQEQQPQEQQLQEQQPQEQQLQEQQPQEQQSWEPYEMSLSSPSPTLTSLFHEWTADGGGAAADSCPSEQFEEDMRLFEGAQDSSTPQPHYSAAAAMPHFEEGALREITVLGLEARAWCSLSFILNRPFGSPLL</sequence>
<gene>
    <name evidence="2" type="ORF">DUNSADRAFT_10429</name>
</gene>
<keyword evidence="3" id="KW-1185">Reference proteome</keyword>
<dbReference type="Proteomes" id="UP000815325">
    <property type="component" value="Unassembled WGS sequence"/>
</dbReference>
<evidence type="ECO:0000313" key="3">
    <source>
        <dbReference type="Proteomes" id="UP000815325"/>
    </source>
</evidence>
<comment type="caution">
    <text evidence="2">The sequence shown here is derived from an EMBL/GenBank/DDBJ whole genome shotgun (WGS) entry which is preliminary data.</text>
</comment>
<accession>A0ABQ7GFC8</accession>
<organism evidence="2 3">
    <name type="scientific">Dunaliella salina</name>
    <name type="common">Green alga</name>
    <name type="synonym">Protococcus salinus</name>
    <dbReference type="NCBI Taxonomy" id="3046"/>
    <lineage>
        <taxon>Eukaryota</taxon>
        <taxon>Viridiplantae</taxon>
        <taxon>Chlorophyta</taxon>
        <taxon>core chlorophytes</taxon>
        <taxon>Chlorophyceae</taxon>
        <taxon>CS clade</taxon>
        <taxon>Chlamydomonadales</taxon>
        <taxon>Dunaliellaceae</taxon>
        <taxon>Dunaliella</taxon>
    </lineage>
</organism>
<dbReference type="EMBL" id="MU069818">
    <property type="protein sequence ID" value="KAF5833307.1"/>
    <property type="molecule type" value="Genomic_DNA"/>
</dbReference>
<feature type="compositionally biased region" description="Low complexity" evidence="1">
    <location>
        <begin position="40"/>
        <end position="72"/>
    </location>
</feature>
<feature type="compositionally biased region" description="Low complexity" evidence="1">
    <location>
        <begin position="79"/>
        <end position="90"/>
    </location>
</feature>